<dbReference type="GO" id="GO:0008171">
    <property type="term" value="F:O-methyltransferase activity"/>
    <property type="evidence" value="ECO:0007669"/>
    <property type="project" value="InterPro"/>
</dbReference>
<dbReference type="AlphaFoldDB" id="A0A6J7NNH2"/>
<evidence type="ECO:0000313" key="4">
    <source>
        <dbReference type="EMBL" id="CAB4994637.1"/>
    </source>
</evidence>
<sequence>MKTDPVSYAEGFISEDEVLQSARARGVEFGVRDTSPGTGNFLSYLAHLISAQSVVEAGTGSGVGTLWVLRGMLPGGLLTSIDNEIEHSRIAKLALNDEGIAPSQYRLITNPITDVMSKLADRAYDLVILRHDPEDLTYTVEDAHRILRSGGVLVIDSFFGGGKVPDPTQRDAKSIALRETGKMIKASSELWVSSLINVGDGLLLATKL</sequence>
<evidence type="ECO:0000256" key="3">
    <source>
        <dbReference type="ARBA" id="ARBA00022691"/>
    </source>
</evidence>
<reference evidence="4" key="1">
    <citation type="submission" date="2020-05" db="EMBL/GenBank/DDBJ databases">
        <authorList>
            <person name="Chiriac C."/>
            <person name="Salcher M."/>
            <person name="Ghai R."/>
            <person name="Kavagutti S V."/>
        </authorList>
    </citation>
    <scope>NUCLEOTIDE SEQUENCE</scope>
</reference>
<keyword evidence="1" id="KW-0489">Methyltransferase</keyword>
<dbReference type="PANTHER" id="PTHR43167:SF1">
    <property type="entry name" value="PUTATIVE (AFU_ORTHOLOGUE AFUA_6G01830)-RELATED"/>
    <property type="match status" value="1"/>
</dbReference>
<dbReference type="PROSITE" id="PS51682">
    <property type="entry name" value="SAM_OMT_I"/>
    <property type="match status" value="1"/>
</dbReference>
<dbReference type="InterPro" id="IPR029063">
    <property type="entry name" value="SAM-dependent_MTases_sf"/>
</dbReference>
<keyword evidence="2" id="KW-0808">Transferase</keyword>
<accession>A0A6J7NNH2</accession>
<organism evidence="4">
    <name type="scientific">freshwater metagenome</name>
    <dbReference type="NCBI Taxonomy" id="449393"/>
    <lineage>
        <taxon>unclassified sequences</taxon>
        <taxon>metagenomes</taxon>
        <taxon>ecological metagenomes</taxon>
    </lineage>
</organism>
<dbReference type="SUPFAM" id="SSF53335">
    <property type="entry name" value="S-adenosyl-L-methionine-dependent methyltransferases"/>
    <property type="match status" value="1"/>
</dbReference>
<dbReference type="CDD" id="cd02440">
    <property type="entry name" value="AdoMet_MTases"/>
    <property type="match status" value="1"/>
</dbReference>
<proteinExistence type="predicted"/>
<gene>
    <name evidence="4" type="ORF">UFOPK4049_00039</name>
</gene>
<protein>
    <submittedName>
        <fullName evidence="4">Unannotated protein</fullName>
    </submittedName>
</protein>
<evidence type="ECO:0000256" key="1">
    <source>
        <dbReference type="ARBA" id="ARBA00022603"/>
    </source>
</evidence>
<dbReference type="Gene3D" id="3.40.50.150">
    <property type="entry name" value="Vaccinia Virus protein VP39"/>
    <property type="match status" value="1"/>
</dbReference>
<name>A0A6J7NNH2_9ZZZZ</name>
<keyword evidence="3" id="KW-0949">S-adenosyl-L-methionine</keyword>
<dbReference type="Pfam" id="PF01596">
    <property type="entry name" value="Methyltransf_3"/>
    <property type="match status" value="1"/>
</dbReference>
<dbReference type="InterPro" id="IPR002935">
    <property type="entry name" value="SAM_O-MeTrfase"/>
</dbReference>
<dbReference type="PANTHER" id="PTHR43167">
    <property type="entry name" value="PUTATIVE (AFU_ORTHOLOGUE AFUA_6G01830)-RELATED"/>
    <property type="match status" value="1"/>
</dbReference>
<evidence type="ECO:0000256" key="2">
    <source>
        <dbReference type="ARBA" id="ARBA00022679"/>
    </source>
</evidence>
<dbReference type="EMBL" id="CAFBPB010000002">
    <property type="protein sequence ID" value="CAB4994637.1"/>
    <property type="molecule type" value="Genomic_DNA"/>
</dbReference>
<dbReference type="GO" id="GO:0032259">
    <property type="term" value="P:methylation"/>
    <property type="evidence" value="ECO:0007669"/>
    <property type="project" value="UniProtKB-KW"/>
</dbReference>